<dbReference type="Proteomes" id="UP000284250">
    <property type="component" value="Unassembled WGS sequence"/>
</dbReference>
<keyword evidence="1 4" id="KW-0808">Transferase</keyword>
<proteinExistence type="predicted"/>
<dbReference type="PANTHER" id="PTHR43877">
    <property type="entry name" value="AMINOALKYLPHOSPHONATE N-ACETYLTRANSFERASE-RELATED-RELATED"/>
    <property type="match status" value="1"/>
</dbReference>
<name>A0A418QPI9_9BACT</name>
<gene>
    <name evidence="4" type="ORF">D0T11_17725</name>
</gene>
<dbReference type="EMBL" id="QYCN01000034">
    <property type="protein sequence ID" value="RIY06960.1"/>
    <property type="molecule type" value="Genomic_DNA"/>
</dbReference>
<accession>A0A418QPI9</accession>
<dbReference type="Gene3D" id="3.40.630.30">
    <property type="match status" value="1"/>
</dbReference>
<evidence type="ECO:0000259" key="3">
    <source>
        <dbReference type="PROSITE" id="PS51186"/>
    </source>
</evidence>
<dbReference type="PANTHER" id="PTHR43877:SF2">
    <property type="entry name" value="AMINOALKYLPHOSPHONATE N-ACETYLTRANSFERASE-RELATED"/>
    <property type="match status" value="1"/>
</dbReference>
<dbReference type="GO" id="GO:0016747">
    <property type="term" value="F:acyltransferase activity, transferring groups other than amino-acyl groups"/>
    <property type="evidence" value="ECO:0007669"/>
    <property type="project" value="InterPro"/>
</dbReference>
<keyword evidence="2" id="KW-0012">Acyltransferase</keyword>
<dbReference type="InterPro" id="IPR000182">
    <property type="entry name" value="GNAT_dom"/>
</dbReference>
<dbReference type="InterPro" id="IPR050832">
    <property type="entry name" value="Bact_Acetyltransf"/>
</dbReference>
<feature type="domain" description="N-acetyltransferase" evidence="3">
    <location>
        <begin position="95"/>
        <end position="245"/>
    </location>
</feature>
<dbReference type="OrthoDB" id="1342666at2"/>
<dbReference type="InterPro" id="IPR016181">
    <property type="entry name" value="Acyl_CoA_acyltransferase"/>
</dbReference>
<evidence type="ECO:0000256" key="2">
    <source>
        <dbReference type="ARBA" id="ARBA00023315"/>
    </source>
</evidence>
<sequence length="245" mass="28162">MVMTNNQGNYAIQPLTWDSQFFGFPVGHLRGANVSEIQLRALIAEAREQGWRLLYWFVEPSDEASAASAQTLRIRLTDRKARFVKKLAAGPQVMSAHVCPTEELTPRLLELARQSGHYSRFRLDPAFQAGLYERLYDHWIRRSISGQLARQTLIYQPIGEREATGLLTLDYQPTHATIGLLAVQEERRSQGIGQQLLNAALYYAHAWNLPEIHVTTQLDNEGACRFYERQGFCRVHEEHVYHVWL</sequence>
<comment type="caution">
    <text evidence="4">The sequence shown here is derived from an EMBL/GenBank/DDBJ whole genome shotgun (WGS) entry which is preliminary data.</text>
</comment>
<evidence type="ECO:0000313" key="4">
    <source>
        <dbReference type="EMBL" id="RIY06960.1"/>
    </source>
</evidence>
<reference evidence="4 5" key="1">
    <citation type="submission" date="2019-01" db="EMBL/GenBank/DDBJ databases">
        <title>Hymenobacter humicola sp. nov., isolated from soils in Antarctica.</title>
        <authorList>
            <person name="Sedlacek I."/>
            <person name="Holochova P."/>
            <person name="Kralova S."/>
            <person name="Pantucek R."/>
            <person name="Stankova E."/>
            <person name="Vrbovska V."/>
            <person name="Kristofova L."/>
            <person name="Svec P."/>
            <person name="Busse H.-J."/>
        </authorList>
    </citation>
    <scope>NUCLEOTIDE SEQUENCE [LARGE SCALE GENOMIC DNA]</scope>
    <source>
        <strain evidence="4 5">CCM 8852</strain>
    </source>
</reference>
<dbReference type="AlphaFoldDB" id="A0A418QPI9"/>
<evidence type="ECO:0000256" key="1">
    <source>
        <dbReference type="ARBA" id="ARBA00022679"/>
    </source>
</evidence>
<dbReference type="CDD" id="cd04301">
    <property type="entry name" value="NAT_SF"/>
    <property type="match status" value="1"/>
</dbReference>
<keyword evidence="5" id="KW-1185">Reference proteome</keyword>
<dbReference type="PROSITE" id="PS51186">
    <property type="entry name" value="GNAT"/>
    <property type="match status" value="1"/>
</dbReference>
<dbReference type="Pfam" id="PF00583">
    <property type="entry name" value="Acetyltransf_1"/>
    <property type="match status" value="1"/>
</dbReference>
<protein>
    <submittedName>
        <fullName evidence="4">GNAT family N-acetyltransferase</fullName>
    </submittedName>
</protein>
<organism evidence="4 5">
    <name type="scientific">Hymenobacter rubripertinctus</name>
    <dbReference type="NCBI Taxonomy" id="2029981"/>
    <lineage>
        <taxon>Bacteria</taxon>
        <taxon>Pseudomonadati</taxon>
        <taxon>Bacteroidota</taxon>
        <taxon>Cytophagia</taxon>
        <taxon>Cytophagales</taxon>
        <taxon>Hymenobacteraceae</taxon>
        <taxon>Hymenobacter</taxon>
    </lineage>
</organism>
<dbReference type="SUPFAM" id="SSF55729">
    <property type="entry name" value="Acyl-CoA N-acyltransferases (Nat)"/>
    <property type="match status" value="1"/>
</dbReference>
<evidence type="ECO:0000313" key="5">
    <source>
        <dbReference type="Proteomes" id="UP000284250"/>
    </source>
</evidence>